<sequence>KAALFNERTKTTKKRNYDTAVLNACGALLFEKPHQEMVLKVVSSVNLKPVSMVNSDGEEFNVLAHESQFQQIQKNDIQSASVVAKKRLIDNEPVEIEVGLDDVLTKGVYRTLFNPNEFQELDEEMCTLLNTDWSTKKHIKYSCSALLAGMIMVINSKAILVICHEVYGRTRSVDVHREDFTVKSKQPSPSSLPPPRSPYRNIWVTTIIDNHGSKLIFGTKTFNSLVTSSIRIDSPYEPEVGPSTHHFTISSNEQSRDIKIYIHKESWNKAKKLMVEPHNHTINTYDFLYQTRQIQTNFHYRSAYNRSRAASMITDNHTLYPYNIFTLSQCNNGPDISDYKTMSEVFREIALKIFVEEDSDIEEDEIVGSLKKKFIEDQIQKCKSEGEIIKILQSILNLYGDDVEIPVINNSQLNNLLELSVNQLLPVITRVNEHIISSLKQTFSSYV</sequence>
<evidence type="ECO:0000313" key="1">
    <source>
        <dbReference type="EMBL" id="PHZ11776.1"/>
    </source>
</evidence>
<dbReference type="EMBL" id="KZ303851">
    <property type="protein sequence ID" value="PHZ11776.1"/>
    <property type="molecule type" value="Genomic_DNA"/>
</dbReference>
<keyword evidence="2" id="KW-1185">Reference proteome</keyword>
<protein>
    <submittedName>
        <fullName evidence="1">Uncharacterized protein</fullName>
    </submittedName>
</protein>
<organism evidence="1 2">
    <name type="scientific">Rhizopus microsporus ATCC 52813</name>
    <dbReference type="NCBI Taxonomy" id="1340429"/>
    <lineage>
        <taxon>Eukaryota</taxon>
        <taxon>Fungi</taxon>
        <taxon>Fungi incertae sedis</taxon>
        <taxon>Mucoromycota</taxon>
        <taxon>Mucoromycotina</taxon>
        <taxon>Mucoromycetes</taxon>
        <taxon>Mucorales</taxon>
        <taxon>Mucorineae</taxon>
        <taxon>Rhizopodaceae</taxon>
        <taxon>Rhizopus</taxon>
    </lineage>
</organism>
<evidence type="ECO:0000313" key="2">
    <source>
        <dbReference type="Proteomes" id="UP000242254"/>
    </source>
</evidence>
<feature type="non-terminal residue" evidence="1">
    <location>
        <position position="1"/>
    </location>
</feature>
<proteinExistence type="predicted"/>
<dbReference type="GeneID" id="35436858"/>
<dbReference type="Proteomes" id="UP000242254">
    <property type="component" value="Unassembled WGS sequence"/>
</dbReference>
<accession>A0A2G4STR2</accession>
<gene>
    <name evidence="1" type="ORF">RHIMIDRAFT_18644</name>
</gene>
<dbReference type="RefSeq" id="XP_023465484.1">
    <property type="nucleotide sequence ID" value="XM_023605868.1"/>
</dbReference>
<name>A0A2G4STR2_RHIZD</name>
<reference evidence="1 2" key="1">
    <citation type="journal article" date="2016" name="Proc. Natl. Acad. Sci. U.S.A.">
        <title>Lipid metabolic changes in an early divergent fungus govern the establishment of a mutualistic symbiosis with endobacteria.</title>
        <authorList>
            <person name="Lastovetsky O.A."/>
            <person name="Gaspar M.L."/>
            <person name="Mondo S.J."/>
            <person name="LaButti K.M."/>
            <person name="Sandor L."/>
            <person name="Grigoriev I.V."/>
            <person name="Henry S.A."/>
            <person name="Pawlowska T.E."/>
        </authorList>
    </citation>
    <scope>NUCLEOTIDE SEQUENCE [LARGE SCALE GENOMIC DNA]</scope>
    <source>
        <strain evidence="1 2">ATCC 52813</strain>
    </source>
</reference>
<dbReference type="AlphaFoldDB" id="A0A2G4STR2"/>